<name>A0A8J5H4L5_ZINOF</name>
<comment type="caution">
    <text evidence="3">The sequence shown here is derived from an EMBL/GenBank/DDBJ whole genome shotgun (WGS) entry which is preliminary data.</text>
</comment>
<dbReference type="Gene3D" id="3.40.50.850">
    <property type="entry name" value="Isochorismatase-like"/>
    <property type="match status" value="1"/>
</dbReference>
<comment type="function">
    <text evidence="1">Aux/IAA proteins are short-lived transcriptional factors that function as repressors of early auxin response genes at low auxin concentrations.</text>
</comment>
<dbReference type="GO" id="GO:0008936">
    <property type="term" value="F:nicotinamidase activity"/>
    <property type="evidence" value="ECO:0007669"/>
    <property type="project" value="InterPro"/>
</dbReference>
<dbReference type="InterPro" id="IPR033389">
    <property type="entry name" value="AUX/IAA_dom"/>
</dbReference>
<keyword evidence="1" id="KW-0804">Transcription</keyword>
<feature type="domain" description="AUX/IAA" evidence="2">
    <location>
        <begin position="338"/>
        <end position="472"/>
    </location>
</feature>
<reference evidence="3 4" key="1">
    <citation type="submission" date="2020-08" db="EMBL/GenBank/DDBJ databases">
        <title>Plant Genome Project.</title>
        <authorList>
            <person name="Zhang R.-G."/>
        </authorList>
    </citation>
    <scope>NUCLEOTIDE SEQUENCE [LARGE SCALE GENOMIC DNA]</scope>
    <source>
        <tissue evidence="3">Rhizome</tissue>
    </source>
</reference>
<keyword evidence="1" id="KW-0927">Auxin signaling pathway</keyword>
<dbReference type="GO" id="GO:0019365">
    <property type="term" value="P:pyridine nucleotide salvage"/>
    <property type="evidence" value="ECO:0007669"/>
    <property type="project" value="InterPro"/>
</dbReference>
<proteinExistence type="inferred from homology"/>
<keyword evidence="1" id="KW-0805">Transcription regulation</keyword>
<gene>
    <name evidence="3" type="ORF">ZIOFF_026188</name>
</gene>
<dbReference type="PANTHER" id="PTHR47297:SF2">
    <property type="entry name" value="OS02G0606800 PROTEIN"/>
    <property type="match status" value="1"/>
</dbReference>
<protein>
    <recommendedName>
        <fullName evidence="1">Auxin-responsive protein</fullName>
    </recommendedName>
</protein>
<organism evidence="3 4">
    <name type="scientific">Zingiber officinale</name>
    <name type="common">Ginger</name>
    <name type="synonym">Amomum zingiber</name>
    <dbReference type="NCBI Taxonomy" id="94328"/>
    <lineage>
        <taxon>Eukaryota</taxon>
        <taxon>Viridiplantae</taxon>
        <taxon>Streptophyta</taxon>
        <taxon>Embryophyta</taxon>
        <taxon>Tracheophyta</taxon>
        <taxon>Spermatophyta</taxon>
        <taxon>Magnoliopsida</taxon>
        <taxon>Liliopsida</taxon>
        <taxon>Zingiberales</taxon>
        <taxon>Zingiberaceae</taxon>
        <taxon>Zingiber</taxon>
    </lineage>
</organism>
<evidence type="ECO:0000313" key="4">
    <source>
        <dbReference type="Proteomes" id="UP000734854"/>
    </source>
</evidence>
<sequence length="527" mass="59846">MSVCPVLASDTHGNLDEQIMKLMQCKPLAEQEDTSRPFPRLSYFRPIAPSIYSFSDQDVCFEGFLLDSCVFFIDLRLSGYLAIYRSAMRIHAYLSSFLAKFPFFLTFFHDLITACGCEGQAPIEPNKQISSMVEEAARLARHFCEMEWPVLVFLDSHHPNKPEPPYPPHCVVGSGEEDLVPGGKQEEIKRPVDGPAAGGKLPDDIVIGFLVTCINCQLFNLFKAHKDPRQNPIAYSCNRLRKTSYFFSIVVFSIRKLDFSSCRAKLGLKRNTRPLELMGNLNNNKASRRRKHMELLDPAPAPRRVERYTIELLYFYLLLLKPLKYILHHTSFMWKICRAAAVPVVGWPPIRSFRKNLTTNLAKQTVEPETGRIVEEVKLESNKGLLVKINMDGTGTLELARIHTIDEEFFLFQFSKYFVQYPPFPPVSQKDISANGIQKDEEAKKAFTGLMDGSGDYTLVYEDNNGHRMLVGGCSMGVSLVFFLNLPNSIICLFVMPKYEHDSTFGLITACSLLENQRRCMPMASKV</sequence>
<dbReference type="InterPro" id="IPR036380">
    <property type="entry name" value="Isochorismatase-like_sf"/>
</dbReference>
<dbReference type="GO" id="GO:0005634">
    <property type="term" value="C:nucleus"/>
    <property type="evidence" value="ECO:0007669"/>
    <property type="project" value="UniProtKB-SubCell"/>
</dbReference>
<dbReference type="PANTHER" id="PTHR47297">
    <property type="match status" value="1"/>
</dbReference>
<evidence type="ECO:0000256" key="1">
    <source>
        <dbReference type="RuleBase" id="RU004549"/>
    </source>
</evidence>
<dbReference type="Pfam" id="PF02309">
    <property type="entry name" value="AUX_IAA"/>
    <property type="match status" value="1"/>
</dbReference>
<dbReference type="GO" id="GO:0009734">
    <property type="term" value="P:auxin-activated signaling pathway"/>
    <property type="evidence" value="ECO:0007669"/>
    <property type="project" value="UniProtKB-UniRule"/>
</dbReference>
<evidence type="ECO:0000259" key="2">
    <source>
        <dbReference type="Pfam" id="PF02309"/>
    </source>
</evidence>
<keyword evidence="1" id="KW-0539">Nucleus</keyword>
<comment type="similarity">
    <text evidence="1">Belongs to the Aux/IAA family.</text>
</comment>
<evidence type="ECO:0000313" key="3">
    <source>
        <dbReference type="EMBL" id="KAG6515759.1"/>
    </source>
</evidence>
<dbReference type="Proteomes" id="UP000734854">
    <property type="component" value="Unassembled WGS sequence"/>
</dbReference>
<dbReference type="AlphaFoldDB" id="A0A8J5H4L5"/>
<dbReference type="InterPro" id="IPR044717">
    <property type="entry name" value="NIC1"/>
</dbReference>
<comment type="subcellular location">
    <subcellularLocation>
        <location evidence="1">Nucleus</location>
    </subcellularLocation>
</comment>
<accession>A0A8J5H4L5</accession>
<comment type="subunit">
    <text evidence="1">Homodimers and heterodimers.</text>
</comment>
<dbReference type="EMBL" id="JACMSC010000007">
    <property type="protein sequence ID" value="KAG6515759.1"/>
    <property type="molecule type" value="Genomic_DNA"/>
</dbReference>
<keyword evidence="1" id="KW-0678">Repressor</keyword>
<keyword evidence="4" id="KW-1185">Reference proteome</keyword>